<evidence type="ECO:0000256" key="1">
    <source>
        <dbReference type="ARBA" id="ARBA00011028"/>
    </source>
</evidence>
<dbReference type="PANTHER" id="PTHR42953">
    <property type="entry name" value="HIGH-AFFINITY ZINC UPTAKE SYSTEM PROTEIN ZNUA-RELATED"/>
    <property type="match status" value="1"/>
</dbReference>
<dbReference type="OrthoDB" id="9810636at2"/>
<feature type="chain" id="PRO_5038346176" evidence="6">
    <location>
        <begin position="25"/>
        <end position="298"/>
    </location>
</feature>
<organism evidence="7 8">
    <name type="scientific">Clostridium collagenovorans DSM 3089</name>
    <dbReference type="NCBI Taxonomy" id="1121306"/>
    <lineage>
        <taxon>Bacteria</taxon>
        <taxon>Bacillati</taxon>
        <taxon>Bacillota</taxon>
        <taxon>Clostridia</taxon>
        <taxon>Eubacteriales</taxon>
        <taxon>Clostridiaceae</taxon>
        <taxon>Clostridium</taxon>
    </lineage>
</organism>
<dbReference type="Pfam" id="PF01297">
    <property type="entry name" value="ZnuA"/>
    <property type="match status" value="1"/>
</dbReference>
<feature type="signal peptide" evidence="6">
    <location>
        <begin position="1"/>
        <end position="24"/>
    </location>
</feature>
<name>A0A1M5Y9H3_9CLOT</name>
<evidence type="ECO:0000256" key="2">
    <source>
        <dbReference type="ARBA" id="ARBA00022448"/>
    </source>
</evidence>
<accession>A0A1M5Y9H3</accession>
<dbReference type="PRINTS" id="PR00690">
    <property type="entry name" value="ADHESNFAMILY"/>
</dbReference>
<reference evidence="7 8" key="1">
    <citation type="submission" date="2016-11" db="EMBL/GenBank/DDBJ databases">
        <authorList>
            <person name="Jaros S."/>
            <person name="Januszkiewicz K."/>
            <person name="Wedrychowicz H."/>
        </authorList>
    </citation>
    <scope>NUCLEOTIDE SEQUENCE [LARGE SCALE GENOMIC DNA]</scope>
    <source>
        <strain evidence="7 8">DSM 3089</strain>
    </source>
</reference>
<feature type="coiled-coil region" evidence="5">
    <location>
        <begin position="169"/>
        <end position="196"/>
    </location>
</feature>
<keyword evidence="8" id="KW-1185">Reference proteome</keyword>
<dbReference type="InterPro" id="IPR006129">
    <property type="entry name" value="AdhesinB"/>
</dbReference>
<evidence type="ECO:0000313" key="8">
    <source>
        <dbReference type="Proteomes" id="UP000184526"/>
    </source>
</evidence>
<evidence type="ECO:0000313" key="7">
    <source>
        <dbReference type="EMBL" id="SHI08596.1"/>
    </source>
</evidence>
<dbReference type="InterPro" id="IPR050492">
    <property type="entry name" value="Bact_metal-bind_prot9"/>
</dbReference>
<evidence type="ECO:0000256" key="6">
    <source>
        <dbReference type="SAM" id="SignalP"/>
    </source>
</evidence>
<keyword evidence="5" id="KW-0175">Coiled coil</keyword>
<comment type="similarity">
    <text evidence="1 4">Belongs to the bacterial solute-binding protein 9 family.</text>
</comment>
<dbReference type="PANTHER" id="PTHR42953:SF3">
    <property type="entry name" value="HIGH-AFFINITY ZINC UPTAKE SYSTEM PROTEIN ZNUA"/>
    <property type="match status" value="1"/>
</dbReference>
<keyword evidence="3 6" id="KW-0732">Signal</keyword>
<dbReference type="STRING" id="1121306.SAMN02745196_02752"/>
<evidence type="ECO:0000256" key="5">
    <source>
        <dbReference type="SAM" id="Coils"/>
    </source>
</evidence>
<gene>
    <name evidence="7" type="ORF">SAMN02745196_02752</name>
</gene>
<proteinExistence type="inferred from homology"/>
<dbReference type="InterPro" id="IPR006127">
    <property type="entry name" value="ZnuA-like"/>
</dbReference>
<evidence type="ECO:0000256" key="3">
    <source>
        <dbReference type="ARBA" id="ARBA00022729"/>
    </source>
</evidence>
<keyword evidence="2 4" id="KW-0813">Transport</keyword>
<dbReference type="GO" id="GO:0046872">
    <property type="term" value="F:metal ion binding"/>
    <property type="evidence" value="ECO:0007669"/>
    <property type="project" value="InterPro"/>
</dbReference>
<dbReference type="AlphaFoldDB" id="A0A1M5Y9H3"/>
<dbReference type="GO" id="GO:0030001">
    <property type="term" value="P:metal ion transport"/>
    <property type="evidence" value="ECO:0007669"/>
    <property type="project" value="InterPro"/>
</dbReference>
<dbReference type="Gene3D" id="3.40.50.1980">
    <property type="entry name" value="Nitrogenase molybdenum iron protein domain"/>
    <property type="match status" value="2"/>
</dbReference>
<dbReference type="Proteomes" id="UP000184526">
    <property type="component" value="Unassembled WGS sequence"/>
</dbReference>
<dbReference type="SUPFAM" id="SSF53807">
    <property type="entry name" value="Helical backbone' metal receptor"/>
    <property type="match status" value="1"/>
</dbReference>
<sequence length="298" mass="33561">MFKKFNKSIIFALTLVFIMSFITGCNKDKDSNAKDKTNAKPVVAVSIVPEETFVKEVAGDLVDIVTLIPPSQSAESYSPTPKDMQKFSEADLYFAIGVPAEENNIMPKISDFNKDLKVVNLDKAVSKEYKDLEFAPGSRDPHIWLSPKRVKVMVDTIASELSTLLPEHKATFEENAKNYNAKLTELDNEIRSSIDKLDNKNIIVYHPAFNYYAEDYGITMHALEEEGKEATPHTLQDLIDFAKKEDIKVIFYQAEVDSKQAKSFAESIGGVTEMVEPLAPNYIDNLKKMTDTFLKVKK</sequence>
<dbReference type="InterPro" id="IPR006128">
    <property type="entry name" value="Lipoprotein_PsaA-like"/>
</dbReference>
<dbReference type="PRINTS" id="PR00691">
    <property type="entry name" value="ADHESINB"/>
</dbReference>
<dbReference type="GO" id="GO:0007155">
    <property type="term" value="P:cell adhesion"/>
    <property type="evidence" value="ECO:0007669"/>
    <property type="project" value="InterPro"/>
</dbReference>
<dbReference type="RefSeq" id="WP_072832576.1">
    <property type="nucleotide sequence ID" value="NZ_FQXP01000012.1"/>
</dbReference>
<protein>
    <submittedName>
        <fullName evidence="7">Zinc transport system substrate-binding protein</fullName>
    </submittedName>
</protein>
<dbReference type="PROSITE" id="PS51257">
    <property type="entry name" value="PROKAR_LIPOPROTEIN"/>
    <property type="match status" value="1"/>
</dbReference>
<evidence type="ECO:0000256" key="4">
    <source>
        <dbReference type="RuleBase" id="RU003512"/>
    </source>
</evidence>
<dbReference type="EMBL" id="FQXP01000012">
    <property type="protein sequence ID" value="SHI08596.1"/>
    <property type="molecule type" value="Genomic_DNA"/>
</dbReference>